<dbReference type="PANTHER" id="PTHR35317">
    <property type="entry name" value="OS04G0629600 PROTEIN"/>
    <property type="match status" value="1"/>
</dbReference>
<sequence length="431" mass="49117">MTTTTDGNFVQPAIPKLGEHYDHWAMLMENFLRSKEYWNLIDPGIPQQAVGVQLTENEKKTVDELKLKDLKVKNYLFQAIDRAVLETILKKETSKEIWDSLKQKYKGTARVKRAQLQALRRDWEILQMKNGDSVNDYFAQTLTIANKMRMYGEQMSELTVIEKILRSMTSRYDYVVCSIEESHDLDSMTVDELQSSLLVHEQRMNGHNSHEEQVLKVTQDEASTGRGRGRGGFRGGPARGRGRGRGRGGRQLVDKAAVECYYCHEFGHFQYECPKKPLHNTANYVEASEEAVLLMAQLSSDGKSNTQDMWFIDSGCSNHMTGRKDWFSSIDTSFSDEVKLGNNYALKVSGKGTVKLLINGVVHFLNDVFYVPELKNNLFSVGQLLERGLTVEMKQNKCRVFKENGLIFETFMTTNRMFAISVKSGVSQSCF</sequence>
<name>A0A2K3M886_TRIPR</name>
<evidence type="ECO:0000313" key="5">
    <source>
        <dbReference type="Proteomes" id="UP000236291"/>
    </source>
</evidence>
<dbReference type="Proteomes" id="UP000236291">
    <property type="component" value="Unassembled WGS sequence"/>
</dbReference>
<keyword evidence="1" id="KW-0863">Zinc-finger</keyword>
<dbReference type="AlphaFoldDB" id="A0A2K3M886"/>
<dbReference type="EMBL" id="ASHM01052684">
    <property type="protein sequence ID" value="PNX86994.1"/>
    <property type="molecule type" value="Genomic_DNA"/>
</dbReference>
<reference evidence="4 5" key="1">
    <citation type="journal article" date="2014" name="Am. J. Bot.">
        <title>Genome assembly and annotation for red clover (Trifolium pratense; Fabaceae).</title>
        <authorList>
            <person name="Istvanek J."/>
            <person name="Jaros M."/>
            <person name="Krenek A."/>
            <person name="Repkova J."/>
        </authorList>
    </citation>
    <scope>NUCLEOTIDE SEQUENCE [LARGE SCALE GENOMIC DNA]</scope>
    <source>
        <strain evidence="5">cv. Tatra</strain>
        <tissue evidence="4">Young leaves</tissue>
    </source>
</reference>
<dbReference type="InterPro" id="IPR054722">
    <property type="entry name" value="PolX-like_BBD"/>
</dbReference>
<dbReference type="InterPro" id="IPR036875">
    <property type="entry name" value="Znf_CCHC_sf"/>
</dbReference>
<feature type="domain" description="CCHC-type" evidence="3">
    <location>
        <begin position="260"/>
        <end position="275"/>
    </location>
</feature>
<feature type="region of interest" description="Disordered" evidence="2">
    <location>
        <begin position="220"/>
        <end position="249"/>
    </location>
</feature>
<evidence type="ECO:0000256" key="1">
    <source>
        <dbReference type="PROSITE-ProRule" id="PRU00047"/>
    </source>
</evidence>
<dbReference type="SUPFAM" id="SSF57756">
    <property type="entry name" value="Retrovirus zinc finger-like domains"/>
    <property type="match status" value="1"/>
</dbReference>
<dbReference type="GO" id="GO:0003676">
    <property type="term" value="F:nucleic acid binding"/>
    <property type="evidence" value="ECO:0007669"/>
    <property type="project" value="InterPro"/>
</dbReference>
<keyword evidence="1" id="KW-0479">Metal-binding</keyword>
<dbReference type="InterPro" id="IPR001878">
    <property type="entry name" value="Znf_CCHC"/>
</dbReference>
<keyword evidence="1" id="KW-0862">Zinc</keyword>
<feature type="compositionally biased region" description="Gly residues" evidence="2">
    <location>
        <begin position="230"/>
        <end position="239"/>
    </location>
</feature>
<dbReference type="PROSITE" id="PS50158">
    <property type="entry name" value="ZF_CCHC"/>
    <property type="match status" value="1"/>
</dbReference>
<organism evidence="4 5">
    <name type="scientific">Trifolium pratense</name>
    <name type="common">Red clover</name>
    <dbReference type="NCBI Taxonomy" id="57577"/>
    <lineage>
        <taxon>Eukaryota</taxon>
        <taxon>Viridiplantae</taxon>
        <taxon>Streptophyta</taxon>
        <taxon>Embryophyta</taxon>
        <taxon>Tracheophyta</taxon>
        <taxon>Spermatophyta</taxon>
        <taxon>Magnoliopsida</taxon>
        <taxon>eudicotyledons</taxon>
        <taxon>Gunneridae</taxon>
        <taxon>Pentapetalae</taxon>
        <taxon>rosids</taxon>
        <taxon>fabids</taxon>
        <taxon>Fabales</taxon>
        <taxon>Fabaceae</taxon>
        <taxon>Papilionoideae</taxon>
        <taxon>50 kb inversion clade</taxon>
        <taxon>NPAAA clade</taxon>
        <taxon>Hologalegina</taxon>
        <taxon>IRL clade</taxon>
        <taxon>Trifolieae</taxon>
        <taxon>Trifolium</taxon>
    </lineage>
</organism>
<dbReference type="GO" id="GO:0008270">
    <property type="term" value="F:zinc ion binding"/>
    <property type="evidence" value="ECO:0007669"/>
    <property type="project" value="UniProtKB-KW"/>
</dbReference>
<dbReference type="Pfam" id="PF22936">
    <property type="entry name" value="Pol_BBD"/>
    <property type="match status" value="1"/>
</dbReference>
<dbReference type="Gene3D" id="4.10.60.10">
    <property type="entry name" value="Zinc finger, CCHC-type"/>
    <property type="match status" value="1"/>
</dbReference>
<gene>
    <name evidence="4" type="ORF">L195_g043077</name>
</gene>
<protein>
    <submittedName>
        <fullName evidence="4">Retrovirus-related Pol polyprotein from transposon TNT 1-94</fullName>
    </submittedName>
</protein>
<evidence type="ECO:0000259" key="3">
    <source>
        <dbReference type="PROSITE" id="PS50158"/>
    </source>
</evidence>
<dbReference type="PANTHER" id="PTHR35317:SF34">
    <property type="match status" value="1"/>
</dbReference>
<proteinExistence type="predicted"/>
<comment type="caution">
    <text evidence="4">The sequence shown here is derived from an EMBL/GenBank/DDBJ whole genome shotgun (WGS) entry which is preliminary data.</text>
</comment>
<dbReference type="Pfam" id="PF14223">
    <property type="entry name" value="Retrotran_gag_2"/>
    <property type="match status" value="1"/>
</dbReference>
<evidence type="ECO:0000313" key="4">
    <source>
        <dbReference type="EMBL" id="PNX86994.1"/>
    </source>
</evidence>
<reference evidence="4 5" key="2">
    <citation type="journal article" date="2017" name="Front. Plant Sci.">
        <title>Gene Classification and Mining of Molecular Markers Useful in Red Clover (Trifolium pratense) Breeding.</title>
        <authorList>
            <person name="Istvanek J."/>
            <person name="Dluhosova J."/>
            <person name="Dluhos P."/>
            <person name="Patkova L."/>
            <person name="Nedelnik J."/>
            <person name="Repkova J."/>
        </authorList>
    </citation>
    <scope>NUCLEOTIDE SEQUENCE [LARGE SCALE GENOMIC DNA]</scope>
    <source>
        <strain evidence="5">cv. Tatra</strain>
        <tissue evidence="4">Young leaves</tissue>
    </source>
</reference>
<dbReference type="SMART" id="SM00343">
    <property type="entry name" value="ZnF_C2HC"/>
    <property type="match status" value="1"/>
</dbReference>
<evidence type="ECO:0000256" key="2">
    <source>
        <dbReference type="SAM" id="MobiDB-lite"/>
    </source>
</evidence>
<accession>A0A2K3M886</accession>